<reference evidence="1" key="3">
    <citation type="journal article" date="2000" name="Genome Res.">
        <title>RIKEN integrated sequence analysis (RISA) system--384-format sequencing pipeline with 384 multicapillary sequencer.</title>
        <authorList>
            <person name="Shibata K."/>
            <person name="Itoh M."/>
            <person name="Aizawa K."/>
            <person name="Nagaoka S."/>
            <person name="Sasaki N."/>
            <person name="Carninci P."/>
            <person name="Konno H."/>
            <person name="Akiyama J."/>
            <person name="Nishi K."/>
            <person name="Kitsunai T."/>
            <person name="Tashiro H."/>
            <person name="Itoh M."/>
            <person name="Sumi N."/>
            <person name="Ishii Y."/>
            <person name="Nakamura S."/>
            <person name="Hazama M."/>
            <person name="Nishine T."/>
            <person name="Harada A."/>
            <person name="Yamamoto R."/>
            <person name="Matsumoto H."/>
            <person name="Sakaguchi S."/>
            <person name="Ikegami T."/>
            <person name="Kashiwagi K."/>
            <person name="Fujiwake S."/>
            <person name="Inoue K."/>
            <person name="Togawa Y."/>
            <person name="Izawa M."/>
            <person name="Ohara E."/>
            <person name="Watahiki M."/>
            <person name="Yoneda Y."/>
            <person name="Ishikawa T."/>
            <person name="Ozawa K."/>
            <person name="Tanaka T."/>
            <person name="Matsuura S."/>
            <person name="Kawai J."/>
            <person name="Okazaki Y."/>
            <person name="Muramatsu M."/>
            <person name="Inoue Y."/>
            <person name="Kira A."/>
            <person name="Hayashizaki Y."/>
        </authorList>
    </citation>
    <scope>NUCLEOTIDE SEQUENCE</scope>
    <source>
        <strain evidence="1">NOD</strain>
        <tissue evidence="1">Activated spleen</tissue>
    </source>
</reference>
<reference evidence="1" key="2">
    <citation type="journal article" date="2000" name="Genome Res.">
        <title>Normalization and subtraction of cap-trapper-selected cDNAs to prepare full-length cDNA libraries for rapid discovery of new genes.</title>
        <authorList>
            <person name="Carninci P."/>
            <person name="Shibata Y."/>
            <person name="Hayatsu N."/>
            <person name="Sugahara Y."/>
            <person name="Shibata K."/>
            <person name="Itoh M."/>
            <person name="Konno H."/>
            <person name="Okazaki Y."/>
            <person name="Muramatsu M."/>
            <person name="Hayashizaki Y."/>
        </authorList>
    </citation>
    <scope>NUCLEOTIDE SEQUENCE</scope>
    <source>
        <strain evidence="1">NOD</strain>
        <tissue evidence="1">Activated spleen</tissue>
    </source>
</reference>
<proteinExistence type="evidence at transcript level"/>
<name>Q3T988_MOUSE</name>
<evidence type="ECO:0000313" key="1">
    <source>
        <dbReference type="EMBL" id="BAE43136.1"/>
    </source>
</evidence>
<reference evidence="1" key="4">
    <citation type="journal article" date="2001" name="Nature">
        <title>Functional annotation of a full-length mouse cDNA collection.</title>
        <authorList>
            <consortium name="The RIKEN Genome Exploration Research Group Phase II Team and the FANTOM Consortium"/>
        </authorList>
    </citation>
    <scope>NUCLEOTIDE SEQUENCE</scope>
    <source>
        <strain evidence="1">NOD</strain>
        <tissue evidence="1">Activated spleen</tissue>
    </source>
</reference>
<protein>
    <submittedName>
        <fullName evidence="1">Uncharacterized protein</fullName>
    </submittedName>
</protein>
<reference evidence="1" key="6">
    <citation type="submission" date="2004-04" db="EMBL/GenBank/DDBJ databases">
        <authorList>
            <person name="Arakawa T."/>
            <person name="Carninci P."/>
            <person name="Fukuda S."/>
            <person name="Hashizume W."/>
            <person name="Hayashida K."/>
            <person name="Hori F."/>
            <person name="Iida J."/>
            <person name="Imamura K."/>
            <person name="Imotani K."/>
            <person name="Itoh M."/>
            <person name="Kanagawa S."/>
            <person name="Kawai J."/>
            <person name="Kojima M."/>
            <person name="Konno H."/>
            <person name="Murata M."/>
            <person name="Nakamura M."/>
            <person name="Ninomiya N."/>
            <person name="Nishiyori H."/>
            <person name="Nomura K."/>
            <person name="Ohno M."/>
            <person name="Sakazume N."/>
            <person name="Sano H."/>
            <person name="Sasaki D."/>
            <person name="Shibata K."/>
            <person name="Shiraki T."/>
            <person name="Tagami M."/>
            <person name="Tagami Y."/>
            <person name="Waki K."/>
            <person name="Watahiki A."/>
            <person name="Muramatsu M."/>
            <person name="Hayashizaki Y."/>
        </authorList>
    </citation>
    <scope>NUCLEOTIDE SEQUENCE</scope>
    <source>
        <strain evidence="1">NOD</strain>
        <tissue evidence="1">Activated spleen</tissue>
    </source>
</reference>
<reference evidence="1" key="1">
    <citation type="journal article" date="1999" name="Methods Enzymol.">
        <title>High-efficiency full-length cDNA cloning.</title>
        <authorList>
            <person name="Carninci P."/>
            <person name="Hayashizaki Y."/>
        </authorList>
    </citation>
    <scope>NUCLEOTIDE SEQUENCE</scope>
    <source>
        <strain evidence="1">NOD</strain>
        <tissue evidence="1">Activated spleen</tissue>
    </source>
</reference>
<dbReference type="EMBL" id="AK172702">
    <property type="protein sequence ID" value="BAE43136.1"/>
    <property type="molecule type" value="mRNA"/>
</dbReference>
<accession>Q3T988</accession>
<sequence length="101" mass="10698">MLLTVFPQVSYSLSCSPRSPIVSAAPPGLLYSQLPAYTPALDQHSTPALCQYVYSAGSSLCEILSPLIINKGLNCQVSKSGTSVVVLMSRTLAGFCKETKT</sequence>
<reference evidence="1" key="7">
    <citation type="journal article" date="2005" name="Science">
        <title>The Transcriptional Landscape of the Mammalian Genome.</title>
        <authorList>
            <consortium name="The FANTOM Consortium"/>
            <consortium name="Riken Genome Exploration Research Group and Genome Science Group (Genome Network Project Core Group)"/>
        </authorList>
    </citation>
    <scope>NUCLEOTIDE SEQUENCE</scope>
    <source>
        <strain evidence="1">NOD</strain>
        <tissue evidence="1">Activated spleen</tissue>
    </source>
</reference>
<dbReference type="AlphaFoldDB" id="Q3T988"/>
<organism evidence="1">
    <name type="scientific">Mus musculus</name>
    <name type="common">Mouse</name>
    <dbReference type="NCBI Taxonomy" id="10090"/>
    <lineage>
        <taxon>Eukaryota</taxon>
        <taxon>Metazoa</taxon>
        <taxon>Chordata</taxon>
        <taxon>Craniata</taxon>
        <taxon>Vertebrata</taxon>
        <taxon>Euteleostomi</taxon>
        <taxon>Mammalia</taxon>
        <taxon>Eutheria</taxon>
        <taxon>Euarchontoglires</taxon>
        <taxon>Glires</taxon>
        <taxon>Rodentia</taxon>
        <taxon>Myomorpha</taxon>
        <taxon>Muroidea</taxon>
        <taxon>Muridae</taxon>
        <taxon>Murinae</taxon>
        <taxon>Mus</taxon>
        <taxon>Mus</taxon>
    </lineage>
</organism>
<reference evidence="1" key="5">
    <citation type="journal article" date="2002" name="Nature">
        <title>Analysis of the mouse transcriptome based on functional annotation of 60,770 full-length cDNAs.</title>
        <authorList>
            <consortium name="The FANTOM Consortium and the RIKEN Genome Exploration Research Group Phase I and II Team"/>
        </authorList>
    </citation>
    <scope>NUCLEOTIDE SEQUENCE</scope>
    <source>
        <strain evidence="1">NOD</strain>
        <tissue evidence="1">Activated spleen</tissue>
    </source>
</reference>
<reference evidence="1" key="8">
    <citation type="journal article" date="2005" name="Science">
        <title>Antisense Transcription in the Mammalian Transcriptome.</title>
        <authorList>
            <consortium name="RIKEN Genome Exploration Research Group and Genome Science Group (Genome Network Project Core Group) and the FANTOM Consortium"/>
        </authorList>
    </citation>
    <scope>NUCLEOTIDE SEQUENCE</scope>
    <source>
        <strain evidence="1">NOD</strain>
        <tissue evidence="1">Activated spleen</tissue>
    </source>
</reference>